<keyword evidence="7" id="KW-1185">Reference proteome</keyword>
<dbReference type="GO" id="GO:0008270">
    <property type="term" value="F:zinc ion binding"/>
    <property type="evidence" value="ECO:0007669"/>
    <property type="project" value="UniProtKB-KW"/>
</dbReference>
<dbReference type="Pfam" id="PF13920">
    <property type="entry name" value="zf-C3HC4_3"/>
    <property type="match status" value="1"/>
</dbReference>
<name>A0A0C2MGD4_THEKT</name>
<keyword evidence="1 3" id="KW-0479">Metal-binding</keyword>
<dbReference type="EMBL" id="JWZT01005451">
    <property type="protein sequence ID" value="KII60751.1"/>
    <property type="molecule type" value="Genomic_DNA"/>
</dbReference>
<evidence type="ECO:0000259" key="5">
    <source>
        <dbReference type="PROSITE" id="PS50089"/>
    </source>
</evidence>
<dbReference type="SUPFAM" id="SSF57850">
    <property type="entry name" value="RING/U-box"/>
    <property type="match status" value="1"/>
</dbReference>
<accession>A0A0C2MGD4</accession>
<protein>
    <recommendedName>
        <fullName evidence="5">RING-type domain-containing protein</fullName>
    </recommendedName>
</protein>
<proteinExistence type="predicted"/>
<evidence type="ECO:0000256" key="1">
    <source>
        <dbReference type="ARBA" id="ARBA00022771"/>
    </source>
</evidence>
<dbReference type="OrthoDB" id="427410at2759"/>
<dbReference type="InterPro" id="IPR013083">
    <property type="entry name" value="Znf_RING/FYVE/PHD"/>
</dbReference>
<comment type="caution">
    <text evidence="6">The sequence shown here is derived from an EMBL/GenBank/DDBJ whole genome shotgun (WGS) entry which is preliminary data.</text>
</comment>
<evidence type="ECO:0000256" key="2">
    <source>
        <dbReference type="ARBA" id="ARBA00022833"/>
    </source>
</evidence>
<sequence length="108" mass="12343">MKIYYNSPNNIVGMINDNQEDRPDPPNENHESLKYKKNPDMKGSPFCIMCFSDQQLKEVKPCGNGPFCYNCATRFVEIDKKCPICSSEVVSAAFKEMLHPSSFIDNLR</sequence>
<feature type="region of interest" description="Disordered" evidence="4">
    <location>
        <begin position="1"/>
        <end position="37"/>
    </location>
</feature>
<gene>
    <name evidence="6" type="ORF">RF11_03987</name>
</gene>
<organism evidence="6 7">
    <name type="scientific">Thelohanellus kitauei</name>
    <name type="common">Myxosporean</name>
    <dbReference type="NCBI Taxonomy" id="669202"/>
    <lineage>
        <taxon>Eukaryota</taxon>
        <taxon>Metazoa</taxon>
        <taxon>Cnidaria</taxon>
        <taxon>Myxozoa</taxon>
        <taxon>Myxosporea</taxon>
        <taxon>Bivalvulida</taxon>
        <taxon>Platysporina</taxon>
        <taxon>Myxobolidae</taxon>
        <taxon>Thelohanellus</taxon>
    </lineage>
</organism>
<dbReference type="Proteomes" id="UP000031668">
    <property type="component" value="Unassembled WGS sequence"/>
</dbReference>
<feature type="compositionally biased region" description="Polar residues" evidence="4">
    <location>
        <begin position="1"/>
        <end position="10"/>
    </location>
</feature>
<evidence type="ECO:0000256" key="4">
    <source>
        <dbReference type="SAM" id="MobiDB-lite"/>
    </source>
</evidence>
<dbReference type="InterPro" id="IPR001841">
    <property type="entry name" value="Znf_RING"/>
</dbReference>
<reference evidence="6 7" key="1">
    <citation type="journal article" date="2014" name="Genome Biol. Evol.">
        <title>The genome of the myxosporean Thelohanellus kitauei shows adaptations to nutrient acquisition within its fish host.</title>
        <authorList>
            <person name="Yang Y."/>
            <person name="Xiong J."/>
            <person name="Zhou Z."/>
            <person name="Huo F."/>
            <person name="Miao W."/>
            <person name="Ran C."/>
            <person name="Liu Y."/>
            <person name="Zhang J."/>
            <person name="Feng J."/>
            <person name="Wang M."/>
            <person name="Wang M."/>
            <person name="Wang L."/>
            <person name="Yao B."/>
        </authorList>
    </citation>
    <scope>NUCLEOTIDE SEQUENCE [LARGE SCALE GENOMIC DNA]</scope>
    <source>
        <strain evidence="6">Wuqing</strain>
    </source>
</reference>
<dbReference type="Gene3D" id="3.30.40.10">
    <property type="entry name" value="Zinc/RING finger domain, C3HC4 (zinc finger)"/>
    <property type="match status" value="1"/>
</dbReference>
<evidence type="ECO:0000313" key="6">
    <source>
        <dbReference type="EMBL" id="KII60751.1"/>
    </source>
</evidence>
<dbReference type="AlphaFoldDB" id="A0A0C2MGD4"/>
<keyword evidence="2" id="KW-0862">Zinc</keyword>
<feature type="domain" description="RING-type" evidence="5">
    <location>
        <begin position="47"/>
        <end position="86"/>
    </location>
</feature>
<keyword evidence="1 3" id="KW-0863">Zinc-finger</keyword>
<evidence type="ECO:0000256" key="3">
    <source>
        <dbReference type="PROSITE-ProRule" id="PRU00175"/>
    </source>
</evidence>
<dbReference type="PROSITE" id="PS50089">
    <property type="entry name" value="ZF_RING_2"/>
    <property type="match status" value="1"/>
</dbReference>
<feature type="compositionally biased region" description="Basic and acidic residues" evidence="4">
    <location>
        <begin position="19"/>
        <end position="37"/>
    </location>
</feature>
<evidence type="ECO:0000313" key="7">
    <source>
        <dbReference type="Proteomes" id="UP000031668"/>
    </source>
</evidence>